<proteinExistence type="predicted"/>
<feature type="compositionally biased region" description="Low complexity" evidence="1">
    <location>
        <begin position="201"/>
        <end position="222"/>
    </location>
</feature>
<dbReference type="RefSeq" id="XP_013868523.1">
    <property type="nucleotide sequence ID" value="XM_014013069.1"/>
</dbReference>
<evidence type="ECO:0000256" key="1">
    <source>
        <dbReference type="SAM" id="MobiDB-lite"/>
    </source>
</evidence>
<dbReference type="KEGG" id="alim:106520813"/>
<dbReference type="AlphaFoldDB" id="A0A2I4BLC5"/>
<dbReference type="InParanoid" id="A0A2I4BLC5"/>
<protein>
    <submittedName>
        <fullName evidence="3">Uncharacterized protein LOC106520813</fullName>
    </submittedName>
</protein>
<feature type="non-terminal residue" evidence="3">
    <location>
        <position position="238"/>
    </location>
</feature>
<evidence type="ECO:0000313" key="3">
    <source>
        <dbReference type="RefSeq" id="XP_013868523.1"/>
    </source>
</evidence>
<dbReference type="GeneID" id="106520813"/>
<accession>A0A2I4BLC5</accession>
<gene>
    <name evidence="3" type="primary">LOC106520813</name>
</gene>
<name>A0A2I4BLC5_AUSLI</name>
<keyword evidence="2" id="KW-1185">Reference proteome</keyword>
<reference evidence="3" key="1">
    <citation type="submission" date="2025-08" db="UniProtKB">
        <authorList>
            <consortium name="RefSeq"/>
        </authorList>
    </citation>
    <scope>IDENTIFICATION</scope>
</reference>
<evidence type="ECO:0000313" key="2">
    <source>
        <dbReference type="Proteomes" id="UP000192220"/>
    </source>
</evidence>
<feature type="region of interest" description="Disordered" evidence="1">
    <location>
        <begin position="156"/>
        <end position="238"/>
    </location>
</feature>
<dbReference type="Proteomes" id="UP000192220">
    <property type="component" value="Unplaced"/>
</dbReference>
<dbReference type="OrthoDB" id="8964522at2759"/>
<organism evidence="2 3">
    <name type="scientific">Austrofundulus limnaeus</name>
    <name type="common">Annual killifish</name>
    <dbReference type="NCBI Taxonomy" id="52670"/>
    <lineage>
        <taxon>Eukaryota</taxon>
        <taxon>Metazoa</taxon>
        <taxon>Chordata</taxon>
        <taxon>Craniata</taxon>
        <taxon>Vertebrata</taxon>
        <taxon>Euteleostomi</taxon>
        <taxon>Actinopterygii</taxon>
        <taxon>Neopterygii</taxon>
        <taxon>Teleostei</taxon>
        <taxon>Neoteleostei</taxon>
        <taxon>Acanthomorphata</taxon>
        <taxon>Ovalentaria</taxon>
        <taxon>Atherinomorphae</taxon>
        <taxon>Cyprinodontiformes</taxon>
        <taxon>Rivulidae</taxon>
        <taxon>Austrofundulus</taxon>
    </lineage>
</organism>
<sequence>MTLDTFVFSKEEGQNIIVTETFLTNSVTQPDDVRHTIFELKKLREKDLKLQMHIVSLSDYWREGIIPRGLRINKFPSFMTNDSDFKKKWEAILNKCSQDLILLLIQQAKAEKANNMELITAFQTSLQQADTNTGAPFLERISAGLKQLEEETRTIKARKMRRDQHDHEQGNVHQRRRPPGETQHHRRGGPHAPTPREREPTTSTPPTTPQQDPASPTPTSTTPSPPGTGPAPSRGHTK</sequence>